<feature type="transmembrane region" description="Helical" evidence="2">
    <location>
        <begin position="447"/>
        <end position="472"/>
    </location>
</feature>
<feature type="transmembrane region" description="Helical" evidence="2">
    <location>
        <begin position="478"/>
        <end position="498"/>
    </location>
</feature>
<evidence type="ECO:0000256" key="1">
    <source>
        <dbReference type="SAM" id="Coils"/>
    </source>
</evidence>
<organism evidence="3">
    <name type="scientific">Candidatus Heimdallarchaeum endolithica</name>
    <dbReference type="NCBI Taxonomy" id="2876572"/>
    <lineage>
        <taxon>Archaea</taxon>
        <taxon>Promethearchaeati</taxon>
        <taxon>Candidatus Heimdallarchaeota</taxon>
        <taxon>Candidatus Heimdallarchaeia (ex Rinke et al. 2021) (nom. nud.)</taxon>
        <taxon>Candidatus Heimdallarchaeales</taxon>
        <taxon>Candidatus Heimdallarchaeaceae</taxon>
        <taxon>Candidatus Heimdallarchaeum</taxon>
    </lineage>
</organism>
<keyword evidence="1" id="KW-0175">Coiled coil</keyword>
<sequence length="518" mass="60345">MSQQLTTLQESDLKFKLKVRYESEPNTILETAHLISKDLRVKIKDVGILFETKGKAWVVETLELNEEKMLSTVIQQTVGGAWIAFEVVHEKDVAIEKMFIEVERASRDLSIMMYPMYFVIGVLMVIEFLLIKKTVFEKELIILTRQDWQVIMWISIAVIGWFGFLLYYVRKQRIHEAYFQSIGLDYTTERTLDFYFLSQTIFKQKKTLRYTITLQCLRGYYYHPDLPEKVFFSQDRTDILTLEDIKHQLKLATDAIKVLEEKEFEIYEEIETIKSEERELQRAYLQHDDIELEERLKEISTLLKQKKDQIAEIQKEIAKTKEEKLKRKAVLQKEFFDIIKNVFGLEFTTKHKEKKNEFLYAYDHIQKLRSVVADLRNQNITLKQALAGTYNTLTQLQDTFNQQVAEESARRTSTNYEYLITDEDKLAQAQNNKKQQKQSSSVSGDMILNALIKLAVFAGVIGGLVYAIITIIKNVAALNPLVAVLIILGMAIALTVAYKLTNRFISFATDTNARIKLQ</sequence>
<evidence type="ECO:0000256" key="2">
    <source>
        <dbReference type="SAM" id="Phobius"/>
    </source>
</evidence>
<keyword evidence="2" id="KW-0472">Membrane</keyword>
<reference evidence="3" key="1">
    <citation type="journal article" date="2022" name="Nat. Microbiol.">
        <title>Unique mobile elements and scalable gene flow at the prokaryote-eukaryote boundary revealed by circularized Asgard archaea genomes.</title>
        <authorList>
            <person name="Wu F."/>
            <person name="Speth D.R."/>
            <person name="Philosof A."/>
            <person name="Cremiere A."/>
            <person name="Narayanan A."/>
            <person name="Barco R.A."/>
            <person name="Connon S.A."/>
            <person name="Amend J.P."/>
            <person name="Antoshechkin I.A."/>
            <person name="Orphan V.J."/>
        </authorList>
    </citation>
    <scope>NUCLEOTIDE SEQUENCE</scope>
    <source>
        <strain evidence="3">PR6</strain>
    </source>
</reference>
<accession>A0A9Y1FNX1</accession>
<name>A0A9Y1FNX1_9ARCH</name>
<keyword evidence="2" id="KW-1133">Transmembrane helix</keyword>
<evidence type="ECO:0000313" key="3">
    <source>
        <dbReference type="EMBL" id="UJG43586.1"/>
    </source>
</evidence>
<protein>
    <submittedName>
        <fullName evidence="3">Uncharacterized protein</fullName>
    </submittedName>
</protein>
<keyword evidence="2" id="KW-0812">Transmembrane</keyword>
<feature type="transmembrane region" description="Helical" evidence="2">
    <location>
        <begin position="151"/>
        <end position="169"/>
    </location>
</feature>
<dbReference type="EMBL" id="CP084167">
    <property type="protein sequence ID" value="UJG43586.1"/>
    <property type="molecule type" value="Genomic_DNA"/>
</dbReference>
<feature type="transmembrane region" description="Helical" evidence="2">
    <location>
        <begin position="114"/>
        <end position="131"/>
    </location>
</feature>
<proteinExistence type="predicted"/>
<dbReference type="Proteomes" id="UP001200513">
    <property type="component" value="Chromosome"/>
</dbReference>
<feature type="coiled-coil region" evidence="1">
    <location>
        <begin position="242"/>
        <end position="323"/>
    </location>
</feature>
<gene>
    <name evidence="3" type="ORF">K9W46_00040</name>
</gene>
<dbReference type="AlphaFoldDB" id="A0A9Y1FNX1"/>